<dbReference type="PROSITE" id="PS51767">
    <property type="entry name" value="PEPTIDASE_A1"/>
    <property type="match status" value="1"/>
</dbReference>
<keyword evidence="4" id="KW-0378">Hydrolase</keyword>
<dbReference type="PANTHER" id="PTHR47966">
    <property type="entry name" value="BETA-SITE APP-CLEAVING ENZYME, ISOFORM A-RELATED"/>
    <property type="match status" value="1"/>
</dbReference>
<evidence type="ECO:0000313" key="8">
    <source>
        <dbReference type="Proteomes" id="UP001049176"/>
    </source>
</evidence>
<dbReference type="PRINTS" id="PR00792">
    <property type="entry name" value="PEPSIN"/>
</dbReference>
<dbReference type="PROSITE" id="PS00141">
    <property type="entry name" value="ASP_PROTEASE"/>
    <property type="match status" value="2"/>
</dbReference>
<accession>A0A9P7RR30</accession>
<protein>
    <recommendedName>
        <fullName evidence="6">Peptidase A1 domain-containing protein</fullName>
    </recommendedName>
</protein>
<dbReference type="GeneID" id="66081234"/>
<organism evidence="7 8">
    <name type="scientific">Marasmius oreades</name>
    <name type="common">fairy-ring Marasmius</name>
    <dbReference type="NCBI Taxonomy" id="181124"/>
    <lineage>
        <taxon>Eukaryota</taxon>
        <taxon>Fungi</taxon>
        <taxon>Dikarya</taxon>
        <taxon>Basidiomycota</taxon>
        <taxon>Agaricomycotina</taxon>
        <taxon>Agaricomycetes</taxon>
        <taxon>Agaricomycetidae</taxon>
        <taxon>Agaricales</taxon>
        <taxon>Marasmiineae</taxon>
        <taxon>Marasmiaceae</taxon>
        <taxon>Marasmius</taxon>
    </lineage>
</organism>
<dbReference type="PANTHER" id="PTHR47966:SF74">
    <property type="entry name" value="AGR407CP"/>
    <property type="match status" value="1"/>
</dbReference>
<feature type="active site" evidence="3">
    <location>
        <position position="108"/>
    </location>
</feature>
<dbReference type="GO" id="GO:0006508">
    <property type="term" value="P:proteolysis"/>
    <property type="evidence" value="ECO:0007669"/>
    <property type="project" value="UniProtKB-KW"/>
</dbReference>
<dbReference type="InterPro" id="IPR001461">
    <property type="entry name" value="Aspartic_peptidase_A1"/>
</dbReference>
<dbReference type="EMBL" id="CM032188">
    <property type="protein sequence ID" value="KAG7088137.1"/>
    <property type="molecule type" value="Genomic_DNA"/>
</dbReference>
<evidence type="ECO:0000256" key="4">
    <source>
        <dbReference type="RuleBase" id="RU000454"/>
    </source>
</evidence>
<comment type="similarity">
    <text evidence="1 4">Belongs to the peptidase A1 family.</text>
</comment>
<name>A0A9P7RR30_9AGAR</name>
<evidence type="ECO:0000256" key="2">
    <source>
        <dbReference type="ARBA" id="ARBA00022750"/>
    </source>
</evidence>
<evidence type="ECO:0000313" key="7">
    <source>
        <dbReference type="EMBL" id="KAG7088137.1"/>
    </source>
</evidence>
<dbReference type="InterPro" id="IPR033121">
    <property type="entry name" value="PEPTIDASE_A1"/>
</dbReference>
<feature type="domain" description="Peptidase A1" evidence="6">
    <location>
        <begin position="90"/>
        <end position="397"/>
    </location>
</feature>
<evidence type="ECO:0000256" key="1">
    <source>
        <dbReference type="ARBA" id="ARBA00007447"/>
    </source>
</evidence>
<reference evidence="7" key="1">
    <citation type="journal article" date="2021" name="Genome Biol. Evol.">
        <title>The assembled and annotated genome of the fairy-ring fungus Marasmius oreades.</title>
        <authorList>
            <person name="Hiltunen M."/>
            <person name="Ament-Velasquez S.L."/>
            <person name="Johannesson H."/>
        </authorList>
    </citation>
    <scope>NUCLEOTIDE SEQUENCE</scope>
    <source>
        <strain evidence="7">03SP1</strain>
    </source>
</reference>
<gene>
    <name evidence="7" type="ORF">E1B28_012159</name>
</gene>
<evidence type="ECO:0000256" key="5">
    <source>
        <dbReference type="SAM" id="MobiDB-lite"/>
    </source>
</evidence>
<dbReference type="Gene3D" id="2.40.70.10">
    <property type="entry name" value="Acid Proteases"/>
    <property type="match status" value="2"/>
</dbReference>
<feature type="active site" evidence="3">
    <location>
        <position position="280"/>
    </location>
</feature>
<sequence length="407" mass="43575">MASVNVASFQSVLSRTGEQPVNHMKDVVNRDRVRAQKLQRGITPHGPLVVPDLKKKPVQRVGAGGLPGEKPATEKPDNMSVDVTDSAIIYVIPVAIGNPATTFSLLIDTGSSNTWVGAHKEYTPTSTSQTQGKEVKLIYGSGSFVGTEYTDTVALSPNMVIKNQSIGVAKSTQGFGGDNVDGILGIGPARGTPTITDNMLSQGIIKTESIGIFFAPTPDKSQNLANGEITFGAVDESKITTPVKYVPITKSSPANRYWGIDQSIKYDGSEIMSNCAGIVDTGTTLIMLPTDTFDMYKKATGAVVDRATGLLSVTATQFKKMKNMEFHIGGTTYELTPNAQIWPRALNNLPGGSPDKIYLVLADNGPSGTGSDFVNGFTFLQRFYSVYDITHTQVGFAETKFTRAETN</sequence>
<keyword evidence="8" id="KW-1185">Reference proteome</keyword>
<feature type="region of interest" description="Disordered" evidence="5">
    <location>
        <begin position="59"/>
        <end position="79"/>
    </location>
</feature>
<comment type="caution">
    <text evidence="7">The sequence shown here is derived from an EMBL/GenBank/DDBJ whole genome shotgun (WGS) entry which is preliminary data.</text>
</comment>
<dbReference type="KEGG" id="more:E1B28_012159"/>
<proteinExistence type="inferred from homology"/>
<dbReference type="Proteomes" id="UP001049176">
    <property type="component" value="Chromosome 8"/>
</dbReference>
<dbReference type="RefSeq" id="XP_043004608.1">
    <property type="nucleotide sequence ID" value="XM_043157241.1"/>
</dbReference>
<keyword evidence="2 4" id="KW-0064">Aspartyl protease</keyword>
<dbReference type="AlphaFoldDB" id="A0A9P7RR30"/>
<dbReference type="CDD" id="cd05471">
    <property type="entry name" value="pepsin_like"/>
    <property type="match status" value="1"/>
</dbReference>
<dbReference type="Pfam" id="PF00026">
    <property type="entry name" value="Asp"/>
    <property type="match status" value="1"/>
</dbReference>
<keyword evidence="4" id="KW-0645">Protease</keyword>
<dbReference type="InterPro" id="IPR001969">
    <property type="entry name" value="Aspartic_peptidase_AS"/>
</dbReference>
<dbReference type="GO" id="GO:0004190">
    <property type="term" value="F:aspartic-type endopeptidase activity"/>
    <property type="evidence" value="ECO:0007669"/>
    <property type="project" value="UniProtKB-KW"/>
</dbReference>
<evidence type="ECO:0000259" key="6">
    <source>
        <dbReference type="PROSITE" id="PS51767"/>
    </source>
</evidence>
<dbReference type="InterPro" id="IPR021109">
    <property type="entry name" value="Peptidase_aspartic_dom_sf"/>
</dbReference>
<dbReference type="SUPFAM" id="SSF50630">
    <property type="entry name" value="Acid proteases"/>
    <property type="match status" value="1"/>
</dbReference>
<dbReference type="OrthoDB" id="660550at2759"/>
<dbReference type="InterPro" id="IPR034164">
    <property type="entry name" value="Pepsin-like_dom"/>
</dbReference>
<evidence type="ECO:0000256" key="3">
    <source>
        <dbReference type="PIRSR" id="PIRSR601461-1"/>
    </source>
</evidence>